<protein>
    <submittedName>
        <fullName evidence="1">Uncharacterized protein</fullName>
    </submittedName>
</protein>
<keyword evidence="2" id="KW-1185">Reference proteome</keyword>
<comment type="caution">
    <text evidence="1">The sequence shown here is derived from an EMBL/GenBank/DDBJ whole genome shotgun (WGS) entry which is preliminary data.</text>
</comment>
<proteinExistence type="predicted"/>
<name>A0ACB7CA47_9ASCO</name>
<dbReference type="EMBL" id="JABTEG010000009">
    <property type="protein sequence ID" value="KAG4304340.1"/>
    <property type="molecule type" value="Genomic_DNA"/>
</dbReference>
<evidence type="ECO:0000313" key="2">
    <source>
        <dbReference type="Proteomes" id="UP000768646"/>
    </source>
</evidence>
<dbReference type="Proteomes" id="UP000768646">
    <property type="component" value="Unassembled WGS sequence"/>
</dbReference>
<accession>A0ACB7CA47</accession>
<reference evidence="1 2" key="1">
    <citation type="journal article" date="2021" name="Commun. Biol.">
        <title>Genomic insights into the host specific adaptation of the Pneumocystis genus.</title>
        <authorList>
            <person name="Cisse O.H."/>
            <person name="Ma L."/>
            <person name="Dekker J.P."/>
            <person name="Khil P.P."/>
            <person name="Youn J.-H."/>
            <person name="Brenchley J.M."/>
            <person name="Blair R."/>
            <person name="Pahar B."/>
            <person name="Chabe M."/>
            <person name="Van Rompay K.K.A."/>
            <person name="Keesler R."/>
            <person name="Sukura A."/>
            <person name="Hirsch V."/>
            <person name="Kutty G."/>
            <person name="Liu Y."/>
            <person name="Peng L."/>
            <person name="Chen J."/>
            <person name="Song J."/>
            <person name="Weissenbacher-Lang C."/>
            <person name="Xu J."/>
            <person name="Upham N.S."/>
            <person name="Stajich J.E."/>
            <person name="Cuomo C.A."/>
            <person name="Cushion M.T."/>
            <person name="Kovacs J.A."/>
        </authorList>
    </citation>
    <scope>NUCLEOTIDE SEQUENCE [LARGE SCALE GENOMIC DNA]</scope>
    <source>
        <strain evidence="1 2">RABM</strain>
    </source>
</reference>
<organism evidence="1 2">
    <name type="scientific">Pneumocystis oryctolagi</name>
    <dbReference type="NCBI Taxonomy" id="42067"/>
    <lineage>
        <taxon>Eukaryota</taxon>
        <taxon>Fungi</taxon>
        <taxon>Dikarya</taxon>
        <taxon>Ascomycota</taxon>
        <taxon>Taphrinomycotina</taxon>
        <taxon>Pneumocystomycetes</taxon>
        <taxon>Pneumocystaceae</taxon>
        <taxon>Pneumocystis</taxon>
    </lineage>
</organism>
<gene>
    <name evidence="1" type="ORF">PORY_002315</name>
</gene>
<evidence type="ECO:0000313" key="1">
    <source>
        <dbReference type="EMBL" id="KAG4304340.1"/>
    </source>
</evidence>
<sequence length="178" mass="20691">MARTKDRRGLREVFLKYVRVIHRKNTPGDPNFLKISVACARVGVRARVRVRANGGRLSSGLRVRFLVGARAGRAGRPARPARGLGWSRAAVFLPEKRTIFLRWRLYSLALWHRLWFILRICLVPGGIFLKVWVLAHFCLVSDFASGLQFGRDFQKWGIEQRCFFLIRLYTTRKSRCYL</sequence>